<name>A0A7X2RWP8_9PSED</name>
<dbReference type="AlphaFoldDB" id="A0A7X2RWP8"/>
<accession>A0A7X2RWP8</accession>
<dbReference type="Pfam" id="PF14534">
    <property type="entry name" value="DUF4440"/>
    <property type="match status" value="1"/>
</dbReference>
<dbReference type="EMBL" id="WLYI01000029">
    <property type="protein sequence ID" value="MTD21337.1"/>
    <property type="molecule type" value="Genomic_DNA"/>
</dbReference>
<dbReference type="OrthoDB" id="1633822at2"/>
<evidence type="ECO:0000313" key="3">
    <source>
        <dbReference type="Proteomes" id="UP000431485"/>
    </source>
</evidence>
<organism evidence="2 3">
    <name type="scientific">Pseudomonas karstica</name>
    <dbReference type="NCBI Taxonomy" id="1055468"/>
    <lineage>
        <taxon>Bacteria</taxon>
        <taxon>Pseudomonadati</taxon>
        <taxon>Pseudomonadota</taxon>
        <taxon>Gammaproteobacteria</taxon>
        <taxon>Pseudomonadales</taxon>
        <taxon>Pseudomonadaceae</taxon>
        <taxon>Pseudomonas</taxon>
    </lineage>
</organism>
<dbReference type="Proteomes" id="UP000431485">
    <property type="component" value="Unassembled WGS sequence"/>
</dbReference>
<dbReference type="RefSeq" id="WP_154744930.1">
    <property type="nucleotide sequence ID" value="NZ_JBHSTG010000013.1"/>
</dbReference>
<sequence length="126" mass="13922">MAALKPEDCDLLIFQAIRDKDLEAAVALYEDNATFIIDSGEAVVGQAAIRETLRGWMGLEEPTFTTELTAFLNAEQDLALLRGSWSAIARDLQGNPLKLEGKNVEVVRRQPDGTWKFVIDHPHGAD</sequence>
<feature type="domain" description="DUF4440" evidence="1">
    <location>
        <begin position="14"/>
        <end position="116"/>
    </location>
</feature>
<protein>
    <submittedName>
        <fullName evidence="2">DUF4440 domain-containing protein</fullName>
    </submittedName>
</protein>
<gene>
    <name evidence="2" type="ORF">GIR22_19650</name>
</gene>
<dbReference type="InterPro" id="IPR032710">
    <property type="entry name" value="NTF2-like_dom_sf"/>
</dbReference>
<reference evidence="2 3" key="1">
    <citation type="submission" date="2019-11" db="EMBL/GenBank/DDBJ databases">
        <title>Pseudmonas karstica sp. nov. and Pseudomonas spelaei sp. nov. from caves.</title>
        <authorList>
            <person name="Zeman M."/>
        </authorList>
    </citation>
    <scope>NUCLEOTIDE SEQUENCE [LARGE SCALE GENOMIC DNA]</scope>
    <source>
        <strain evidence="2 3">CCM 7891</strain>
    </source>
</reference>
<dbReference type="InterPro" id="IPR027843">
    <property type="entry name" value="DUF4440"/>
</dbReference>
<proteinExistence type="predicted"/>
<dbReference type="SUPFAM" id="SSF54427">
    <property type="entry name" value="NTF2-like"/>
    <property type="match status" value="1"/>
</dbReference>
<keyword evidence="3" id="KW-1185">Reference proteome</keyword>
<evidence type="ECO:0000313" key="2">
    <source>
        <dbReference type="EMBL" id="MTD21337.1"/>
    </source>
</evidence>
<comment type="caution">
    <text evidence="2">The sequence shown here is derived from an EMBL/GenBank/DDBJ whole genome shotgun (WGS) entry which is preliminary data.</text>
</comment>
<evidence type="ECO:0000259" key="1">
    <source>
        <dbReference type="Pfam" id="PF14534"/>
    </source>
</evidence>
<dbReference type="Gene3D" id="3.10.450.50">
    <property type="match status" value="1"/>
</dbReference>